<reference evidence="3 4" key="1">
    <citation type="journal article" date="2002" name="Nature">
        <title>Genome sequence and comparative analysis of the model rodent malaria parasite Plasmodium yoelii yoelii.</title>
        <authorList>
            <person name="Carlton J.M."/>
            <person name="Angiuoli S.V."/>
            <person name="Suh B.B."/>
            <person name="Kooij T.W."/>
            <person name="Pertea M."/>
            <person name="Silva J.C."/>
            <person name="Ermolaeva M.D."/>
            <person name="Allen J.E."/>
            <person name="Selengut J.D."/>
            <person name="Koo H.L."/>
            <person name="Peterson J.D."/>
            <person name="Pop M."/>
            <person name="Kosack D.S."/>
            <person name="Shumway M.F."/>
            <person name="Bidwell S.L."/>
            <person name="Shallom S.J."/>
            <person name="van Aken S.E."/>
            <person name="Riedmuller S.B."/>
            <person name="Feldblyum T.V."/>
            <person name="Cho J.K."/>
            <person name="Quackenbush J."/>
            <person name="Sedegah M."/>
            <person name="Shoaibi A."/>
            <person name="Cummings L.M."/>
            <person name="Florens L."/>
            <person name="Yates J.R."/>
            <person name="Raine J.D."/>
            <person name="Sinden R.E."/>
            <person name="Harris M.A."/>
            <person name="Cunningham D.A."/>
            <person name="Preiser P.R."/>
            <person name="Bergman L.W."/>
            <person name="Vaidya A.B."/>
            <person name="van Lin L.H."/>
            <person name="Janse C.J."/>
            <person name="Waters A.P."/>
            <person name="Smith H.O."/>
            <person name="White O.R."/>
            <person name="Salzberg S.L."/>
            <person name="Venter J.C."/>
            <person name="Fraser C.M."/>
            <person name="Hoffman S.L."/>
            <person name="Gardner M.J."/>
            <person name="Carucci D.J."/>
        </authorList>
    </citation>
    <scope>NUCLEOTIDE SEQUENCE [LARGE SCALE GENOMIC DNA]</scope>
    <source>
        <strain evidence="3 4">17XNL</strain>
    </source>
</reference>
<feature type="compositionally biased region" description="Low complexity" evidence="2">
    <location>
        <begin position="202"/>
        <end position="212"/>
    </location>
</feature>
<gene>
    <name evidence="3" type="ORF">PY01778</name>
</gene>
<dbReference type="EMBL" id="AABL01000480">
    <property type="protein sequence ID" value="EAA21145.1"/>
    <property type="molecule type" value="Genomic_DNA"/>
</dbReference>
<protein>
    <submittedName>
        <fullName evidence="3">TATA element modulatory factor</fullName>
    </submittedName>
</protein>
<dbReference type="KEGG" id="pyo:PY17X_1418900"/>
<accession>Q7RNN8</accession>
<name>Q7RNN8_PLAYO</name>
<dbReference type="Proteomes" id="UP000008553">
    <property type="component" value="Unassembled WGS sequence"/>
</dbReference>
<dbReference type="InParanoid" id="Q7RNN8"/>
<proteinExistence type="predicted"/>
<organism evidence="3 4">
    <name type="scientific">Plasmodium yoelii yoelii</name>
    <dbReference type="NCBI Taxonomy" id="73239"/>
    <lineage>
        <taxon>Eukaryota</taxon>
        <taxon>Sar</taxon>
        <taxon>Alveolata</taxon>
        <taxon>Apicomplexa</taxon>
        <taxon>Aconoidasida</taxon>
        <taxon>Haemosporida</taxon>
        <taxon>Plasmodiidae</taxon>
        <taxon>Plasmodium</taxon>
        <taxon>Plasmodium (Vinckeia)</taxon>
    </lineage>
</organism>
<evidence type="ECO:0000256" key="2">
    <source>
        <dbReference type="SAM" id="MobiDB-lite"/>
    </source>
</evidence>
<dbReference type="AlphaFoldDB" id="Q7RNN8"/>
<feature type="coiled-coil region" evidence="1">
    <location>
        <begin position="253"/>
        <end position="345"/>
    </location>
</feature>
<feature type="compositionally biased region" description="Polar residues" evidence="2">
    <location>
        <begin position="711"/>
        <end position="739"/>
    </location>
</feature>
<keyword evidence="4" id="KW-1185">Reference proteome</keyword>
<sequence>MKNTSFGFLPNKVVMSRKPIDIYPNISDSDKLNNVNTNEYSYKMVPHAYKRTISSFPMFDDNNLVYNPNIVNIKQMRPPHNNSNFHYPLVYGQKKNNCLNSCSCMKKSNSNICNKINDEHNKNNEQKHINDFIPILFNNKKILVSNVFDNAHNKDPVSNLEASNSNYNFKHNLFTHPGGYVSIDHKNRSRSSNDSAPHDNKNNNNDGKNNYGNIMYGKGGNIINPPNIGIFKKKIIKDKAHEPPKSPQINDLINQKDLEIKDLEIKIEKEKLEHEIKDTVLDNNKLKEKLLDQKIKYEETLKHLKKVESEKRTLKSNLNVRDKVLEKLEKEIGSVDNENELLLKIKENSNLSDIHKVFKLLHDKENGEKNHNIKSISYADDTTKNIINDMENDRNSKKNESSKGDKKMEEFRWYKTISTFDGADTENYDIDMNDKKEEINEKNDPIKNDTNFLKATIIKMDKEIHKLKEENKNVNFKYQNTFEALTELRKDTLEYMESIVSRDMRIGYMESMLQKCEKDLEKLKDNFKKEETNNREKIAKLKSEIKILENQSSHLRHMIQEKDSEIVLLKNEIVRNDILLKQYEERNKELQSELRLMCNNLENVIDASNKKDIFMDQLERQIRENEIHRQNAYLKEVAKNRKIHANMKFKEILFDKSTKTQVDEFRNLKKELYLNKIQIEKAKEAFGMLKISSNRESMPRKKKVVKKKNTRSLSENSSGKYTENSSGKYTEGSTENITENCHENGTENNPSDYKINSTKKNNKNDKLGLKTPTDSVSNHKLSNSVAKKNTKKMTKKLINVEEETNGKIFRKIKSEEQIKRPKYSIYIYSTRWHVHVYDAISTQAFAIIFSSTKLFSFIPILIGMDVS</sequence>
<feature type="region of interest" description="Disordered" evidence="2">
    <location>
        <begin position="696"/>
        <end position="779"/>
    </location>
</feature>
<evidence type="ECO:0000313" key="3">
    <source>
        <dbReference type="EMBL" id="EAA21145.1"/>
    </source>
</evidence>
<feature type="coiled-coil region" evidence="1">
    <location>
        <begin position="506"/>
        <end position="635"/>
    </location>
</feature>
<feature type="region of interest" description="Disordered" evidence="2">
    <location>
        <begin position="180"/>
        <end position="212"/>
    </location>
</feature>
<comment type="caution">
    <text evidence="3">The sequence shown here is derived from an EMBL/GenBank/DDBJ whole genome shotgun (WGS) entry which is preliminary data.</text>
</comment>
<evidence type="ECO:0000313" key="4">
    <source>
        <dbReference type="Proteomes" id="UP000008553"/>
    </source>
</evidence>
<keyword evidence="1" id="KW-0175">Coiled coil</keyword>
<evidence type="ECO:0000256" key="1">
    <source>
        <dbReference type="SAM" id="Coils"/>
    </source>
</evidence>
<feature type="compositionally biased region" description="Polar residues" evidence="2">
    <location>
        <begin position="746"/>
        <end position="758"/>
    </location>
</feature>
<feature type="compositionally biased region" description="Basic residues" evidence="2">
    <location>
        <begin position="700"/>
        <end position="710"/>
    </location>
</feature>
<dbReference type="PaxDb" id="73239-Q7RNN8"/>